<comment type="pathway">
    <text evidence="8">Amino-acid degradation; L-histidine degradation into L-glutamate; N-formimidoyl-L-glutamate from L-histidine: step 3/3.</text>
</comment>
<dbReference type="GO" id="GO:0005506">
    <property type="term" value="F:iron ion binding"/>
    <property type="evidence" value="ECO:0007669"/>
    <property type="project" value="UniProtKB-UniRule"/>
</dbReference>
<keyword evidence="7 8" id="KW-0408">Iron</keyword>
<feature type="binding site" evidence="8">
    <location>
        <position position="175"/>
    </location>
    <ligand>
        <name>4-imidazolone-5-propanoate</name>
        <dbReference type="ChEBI" id="CHEBI:77893"/>
    </ligand>
</feature>
<feature type="binding site" evidence="8">
    <location>
        <position position="72"/>
    </location>
    <ligand>
        <name>Zn(2+)</name>
        <dbReference type="ChEBI" id="CHEBI:29105"/>
    </ligand>
</feature>
<feature type="binding site" evidence="8">
    <location>
        <position position="79"/>
    </location>
    <ligand>
        <name>4-imidazolone-5-propanoate</name>
        <dbReference type="ChEBI" id="CHEBI:77893"/>
    </ligand>
</feature>
<dbReference type="PANTHER" id="PTHR42752:SF1">
    <property type="entry name" value="IMIDAZOLONEPROPIONASE-RELATED"/>
    <property type="match status" value="1"/>
</dbReference>
<dbReference type="GO" id="GO:0019557">
    <property type="term" value="P:L-histidine catabolic process to glutamate and formate"/>
    <property type="evidence" value="ECO:0007669"/>
    <property type="project" value="UniProtKB-UniPathway"/>
</dbReference>
<feature type="binding site" evidence="8">
    <location>
        <position position="142"/>
    </location>
    <ligand>
        <name>4-imidazolone-5-propanoate</name>
        <dbReference type="ChEBI" id="CHEBI:77893"/>
    </ligand>
</feature>
<comment type="subcellular location">
    <subcellularLocation>
        <location evidence="8">Cytoplasm</location>
    </subcellularLocation>
</comment>
<dbReference type="EC" id="3.5.2.7" evidence="1 8"/>
<reference evidence="11" key="1">
    <citation type="submission" date="2018-09" db="EMBL/GenBank/DDBJ databases">
        <authorList>
            <person name="Tuo L."/>
        </authorList>
    </citation>
    <scope>NUCLEOTIDE SEQUENCE [LARGE SCALE GENOMIC DNA]</scope>
    <source>
        <strain evidence="11">M2BS4Y-1</strain>
    </source>
</reference>
<evidence type="ECO:0000259" key="9">
    <source>
        <dbReference type="Pfam" id="PF07969"/>
    </source>
</evidence>
<evidence type="ECO:0000313" key="10">
    <source>
        <dbReference type="EMBL" id="RIX97752.1"/>
    </source>
</evidence>
<dbReference type="EMBL" id="QYRN01000013">
    <property type="protein sequence ID" value="RIX97752.1"/>
    <property type="molecule type" value="Genomic_DNA"/>
</dbReference>
<feature type="binding site" evidence="8">
    <location>
        <position position="240"/>
    </location>
    <ligand>
        <name>Fe(3+)</name>
        <dbReference type="ChEBI" id="CHEBI:29034"/>
    </ligand>
</feature>
<dbReference type="InterPro" id="IPR011059">
    <property type="entry name" value="Metal-dep_hydrolase_composite"/>
</dbReference>
<feature type="binding site" evidence="8">
    <location>
        <position position="70"/>
    </location>
    <ligand>
        <name>Fe(3+)</name>
        <dbReference type="ChEBI" id="CHEBI:29034"/>
    </ligand>
</feature>
<evidence type="ECO:0000256" key="4">
    <source>
        <dbReference type="ARBA" id="ARBA00022801"/>
    </source>
</evidence>
<dbReference type="SUPFAM" id="SSF51556">
    <property type="entry name" value="Metallo-dependent hydrolases"/>
    <property type="match status" value="1"/>
</dbReference>
<keyword evidence="3 8" id="KW-0479">Metal-binding</keyword>
<organism evidence="10 11">
    <name type="scientific">Aureimonas flava</name>
    <dbReference type="NCBI Taxonomy" id="2320271"/>
    <lineage>
        <taxon>Bacteria</taxon>
        <taxon>Pseudomonadati</taxon>
        <taxon>Pseudomonadota</taxon>
        <taxon>Alphaproteobacteria</taxon>
        <taxon>Hyphomicrobiales</taxon>
        <taxon>Aurantimonadaceae</taxon>
        <taxon>Aureimonas</taxon>
    </lineage>
</organism>
<dbReference type="RefSeq" id="WP_119541530.1">
    <property type="nucleotide sequence ID" value="NZ_QYRN01000013.1"/>
</dbReference>
<evidence type="ECO:0000256" key="1">
    <source>
        <dbReference type="ARBA" id="ARBA00012864"/>
    </source>
</evidence>
<dbReference type="PANTHER" id="PTHR42752">
    <property type="entry name" value="IMIDAZOLONEPROPIONASE"/>
    <property type="match status" value="1"/>
</dbReference>
<dbReference type="Gene3D" id="3.20.20.140">
    <property type="entry name" value="Metal-dependent hydrolases"/>
    <property type="match status" value="1"/>
</dbReference>
<feature type="binding site" evidence="8">
    <location>
        <position position="315"/>
    </location>
    <ligand>
        <name>Zn(2+)</name>
        <dbReference type="ChEBI" id="CHEBI:29105"/>
    </ligand>
</feature>
<sequence length="403" mass="42158">MKRLLANARLATLAEGAPGLGLVEDGAVLIEDGRIAYAGAARELPAALSAGAEAVDCGGRWISPAPIDCHTHLVHGGDRAREFEMRLEGASYEEIARAGGGIVSSVAATRALSAGELAEAALPRLDALLDEGVSTVEIKSGYGLDVASECRMLEAARLLAERRPVRVCTSWLAAHALPPEYKGRAGEYLDEVAIPGLREAHGRGLVDAVDGFCERIAFSAAEMERVFEAAKALGLPVKLHAEQLSQGGGAALAARFGALSADHLEYATAADAAAMARAGTVAVLLPGAYYFIREEKAPPVALFREAGTHMALATDCNPGTSPLTSLLLTMNMGATLFRMTVAECLAGVTREAARALGLLAETGTIEAGKSADLAVWSVASPAELVYRIGFNPLHARYFRGERN</sequence>
<evidence type="ECO:0000256" key="3">
    <source>
        <dbReference type="ARBA" id="ARBA00022723"/>
    </source>
</evidence>
<dbReference type="GO" id="GO:0005737">
    <property type="term" value="C:cytoplasm"/>
    <property type="evidence" value="ECO:0007669"/>
    <property type="project" value="UniProtKB-SubCell"/>
</dbReference>
<comment type="catalytic activity">
    <reaction evidence="8">
        <text>4-imidazolone-5-propanoate + H2O = N-formimidoyl-L-glutamate</text>
        <dbReference type="Rhea" id="RHEA:23660"/>
        <dbReference type="ChEBI" id="CHEBI:15377"/>
        <dbReference type="ChEBI" id="CHEBI:58928"/>
        <dbReference type="ChEBI" id="CHEBI:77893"/>
        <dbReference type="EC" id="3.5.2.7"/>
    </reaction>
</comment>
<comment type="function">
    <text evidence="8">Catalyzes the hydrolytic cleavage of the carbon-nitrogen bond in imidazolone-5-propanoate to yield N-formimidoyl-L-glutamate. It is the third step in the universal histidine degradation pathway.</text>
</comment>
<dbReference type="SUPFAM" id="SSF51338">
    <property type="entry name" value="Composite domain of metallo-dependent hydrolases"/>
    <property type="match status" value="1"/>
</dbReference>
<evidence type="ECO:0000256" key="7">
    <source>
        <dbReference type="ARBA" id="ARBA00023004"/>
    </source>
</evidence>
<evidence type="ECO:0000256" key="2">
    <source>
        <dbReference type="ARBA" id="ARBA00022490"/>
    </source>
</evidence>
<dbReference type="GO" id="GO:0050480">
    <property type="term" value="F:imidazolonepropionase activity"/>
    <property type="evidence" value="ECO:0007669"/>
    <property type="project" value="UniProtKB-UniRule"/>
</dbReference>
<feature type="binding site" evidence="8">
    <location>
        <position position="319"/>
    </location>
    <ligand>
        <name>N-formimidoyl-L-glutamate</name>
        <dbReference type="ChEBI" id="CHEBI:58928"/>
    </ligand>
</feature>
<dbReference type="InterPro" id="IPR013108">
    <property type="entry name" value="Amidohydro_3"/>
</dbReference>
<dbReference type="HAMAP" id="MF_00372">
    <property type="entry name" value="HutI"/>
    <property type="match status" value="1"/>
</dbReference>
<protein>
    <recommendedName>
        <fullName evidence="1 8">Imidazolonepropionase</fullName>
        <ecNumber evidence="1 8">3.5.2.7</ecNumber>
    </recommendedName>
    <alternativeName>
        <fullName evidence="8">Imidazolone-5-propionate hydrolase</fullName>
    </alternativeName>
</protein>
<feature type="domain" description="Amidohydrolase 3" evidence="9">
    <location>
        <begin position="117"/>
        <end position="379"/>
    </location>
</feature>
<comment type="cofactor">
    <cofactor evidence="8">
        <name>Zn(2+)</name>
        <dbReference type="ChEBI" id="CHEBI:29105"/>
    </cofactor>
    <cofactor evidence="8">
        <name>Fe(3+)</name>
        <dbReference type="ChEBI" id="CHEBI:29034"/>
    </cofactor>
    <text evidence="8">Binds 1 zinc or iron ion per subunit.</text>
</comment>
<keyword evidence="11" id="KW-1185">Reference proteome</keyword>
<dbReference type="InterPro" id="IPR032466">
    <property type="entry name" value="Metal_Hydrolase"/>
</dbReference>
<accession>A0A3A1WGU5</accession>
<feature type="binding site" evidence="8">
    <location>
        <position position="70"/>
    </location>
    <ligand>
        <name>Zn(2+)</name>
        <dbReference type="ChEBI" id="CHEBI:29105"/>
    </ligand>
</feature>
<keyword evidence="4 8" id="KW-0378">Hydrolase</keyword>
<evidence type="ECO:0000256" key="8">
    <source>
        <dbReference type="HAMAP-Rule" id="MF_00372"/>
    </source>
</evidence>
<feature type="binding site" evidence="8">
    <location>
        <position position="240"/>
    </location>
    <ligand>
        <name>Zn(2+)</name>
        <dbReference type="ChEBI" id="CHEBI:29105"/>
    </ligand>
</feature>
<comment type="similarity">
    <text evidence="8">Belongs to the metallo-dependent hydrolases superfamily. HutI family.</text>
</comment>
<name>A0A3A1WGU5_9HYPH</name>
<feature type="binding site" evidence="8">
    <location>
        <position position="243"/>
    </location>
    <ligand>
        <name>4-imidazolone-5-propanoate</name>
        <dbReference type="ChEBI" id="CHEBI:77893"/>
    </ligand>
</feature>
<feature type="binding site" evidence="8">
    <location>
        <position position="142"/>
    </location>
    <ligand>
        <name>N-formimidoyl-L-glutamate</name>
        <dbReference type="ChEBI" id="CHEBI:58928"/>
    </ligand>
</feature>
<keyword evidence="5 8" id="KW-0369">Histidine metabolism</keyword>
<dbReference type="OrthoDB" id="9776455at2"/>
<dbReference type="GO" id="GO:0008270">
    <property type="term" value="F:zinc ion binding"/>
    <property type="evidence" value="ECO:0007669"/>
    <property type="project" value="UniProtKB-UniRule"/>
</dbReference>
<dbReference type="Gene3D" id="2.30.40.10">
    <property type="entry name" value="Urease, subunit C, domain 1"/>
    <property type="match status" value="1"/>
</dbReference>
<evidence type="ECO:0000256" key="6">
    <source>
        <dbReference type="ARBA" id="ARBA00022833"/>
    </source>
</evidence>
<feature type="binding site" evidence="8">
    <location>
        <position position="317"/>
    </location>
    <ligand>
        <name>N-formimidoyl-L-glutamate</name>
        <dbReference type="ChEBI" id="CHEBI:58928"/>
    </ligand>
</feature>
<feature type="binding site" evidence="8">
    <location>
        <position position="320"/>
    </location>
    <ligand>
        <name>4-imidazolone-5-propanoate</name>
        <dbReference type="ChEBI" id="CHEBI:77893"/>
    </ligand>
</feature>
<dbReference type="UniPathway" id="UPA00379">
    <property type="reaction ID" value="UER00551"/>
</dbReference>
<proteinExistence type="inferred from homology"/>
<dbReference type="InterPro" id="IPR005920">
    <property type="entry name" value="HutI"/>
</dbReference>
<keyword evidence="6 8" id="KW-0862">Zinc</keyword>
<evidence type="ECO:0000256" key="5">
    <source>
        <dbReference type="ARBA" id="ARBA00022808"/>
    </source>
</evidence>
<dbReference type="FunFam" id="3.20.20.140:FF:000007">
    <property type="entry name" value="Imidazolonepropionase"/>
    <property type="match status" value="1"/>
</dbReference>
<dbReference type="Pfam" id="PF07969">
    <property type="entry name" value="Amidohydro_3"/>
    <property type="match status" value="1"/>
</dbReference>
<keyword evidence="2 8" id="KW-0963">Cytoplasm</keyword>
<comment type="caution">
    <text evidence="10">The sequence shown here is derived from an EMBL/GenBank/DDBJ whole genome shotgun (WGS) entry which is preliminary data.</text>
</comment>
<dbReference type="GO" id="GO:0019556">
    <property type="term" value="P:L-histidine catabolic process to glutamate and formamide"/>
    <property type="evidence" value="ECO:0007669"/>
    <property type="project" value="UniProtKB-UniRule"/>
</dbReference>
<gene>
    <name evidence="8" type="primary">hutI</name>
    <name evidence="10" type="ORF">D3218_18345</name>
</gene>
<feature type="binding site" evidence="8">
    <location>
        <position position="72"/>
    </location>
    <ligand>
        <name>Fe(3+)</name>
        <dbReference type="ChEBI" id="CHEBI:29034"/>
    </ligand>
</feature>
<dbReference type="AlphaFoldDB" id="A0A3A1WGU5"/>
<evidence type="ECO:0000313" key="11">
    <source>
        <dbReference type="Proteomes" id="UP000265750"/>
    </source>
</evidence>
<dbReference type="Proteomes" id="UP000265750">
    <property type="component" value="Unassembled WGS sequence"/>
</dbReference>
<dbReference type="NCBIfam" id="TIGR01224">
    <property type="entry name" value="hutI"/>
    <property type="match status" value="1"/>
</dbReference>
<feature type="binding site" evidence="8">
    <location>
        <position position="315"/>
    </location>
    <ligand>
        <name>Fe(3+)</name>
        <dbReference type="ChEBI" id="CHEBI:29034"/>
    </ligand>
</feature>